<reference evidence="5 6" key="1">
    <citation type="submission" date="2014-12" db="EMBL/GenBank/DDBJ databases">
        <title>Genome assembly of Enhygromyxa salina DSM 15201.</title>
        <authorList>
            <person name="Sharma G."/>
            <person name="Subramanian S."/>
        </authorList>
    </citation>
    <scope>NUCLEOTIDE SEQUENCE [LARGE SCALE GENOMIC DNA]</scope>
    <source>
        <strain evidence="5 6">DSM 15201</strain>
    </source>
</reference>
<feature type="domain" description="Sox C-terminal" evidence="4">
    <location>
        <begin position="10"/>
        <end position="81"/>
    </location>
</feature>
<name>A0A0C1ZD62_9BACT</name>
<dbReference type="AlphaFoldDB" id="A0A0C1ZD62"/>
<evidence type="ECO:0000259" key="4">
    <source>
        <dbReference type="PROSITE" id="PS51516"/>
    </source>
</evidence>
<feature type="compositionally biased region" description="Polar residues" evidence="3">
    <location>
        <begin position="60"/>
        <end position="75"/>
    </location>
</feature>
<evidence type="ECO:0000256" key="1">
    <source>
        <dbReference type="ARBA" id="ARBA00023015"/>
    </source>
</evidence>
<dbReference type="Proteomes" id="UP000031599">
    <property type="component" value="Unassembled WGS sequence"/>
</dbReference>
<protein>
    <recommendedName>
        <fullName evidence="4">Sox C-terminal domain-containing protein</fullName>
    </recommendedName>
</protein>
<feature type="region of interest" description="Disordered" evidence="3">
    <location>
        <begin position="1"/>
        <end position="81"/>
    </location>
</feature>
<dbReference type="PROSITE" id="PS51516">
    <property type="entry name" value="SOX_C"/>
    <property type="match status" value="1"/>
</dbReference>
<gene>
    <name evidence="5" type="ORF">DB30_05372</name>
</gene>
<keyword evidence="2" id="KW-0804">Transcription</keyword>
<evidence type="ECO:0000256" key="2">
    <source>
        <dbReference type="ARBA" id="ARBA00023163"/>
    </source>
</evidence>
<evidence type="ECO:0000313" key="6">
    <source>
        <dbReference type="Proteomes" id="UP000031599"/>
    </source>
</evidence>
<sequence>MARKNRGPIAKPKPEAASPATSPAAVSPTTSAPGVGQSTPPSGGQLSVPPAAKPAEDTKQNSSAGQSSTQNSNDRGSFPGY</sequence>
<feature type="compositionally biased region" description="Polar residues" evidence="3">
    <location>
        <begin position="36"/>
        <end position="45"/>
    </location>
</feature>
<dbReference type="EMBL" id="JMCC02000049">
    <property type="protein sequence ID" value="KIG15624.1"/>
    <property type="molecule type" value="Genomic_DNA"/>
</dbReference>
<proteinExistence type="predicted"/>
<organism evidence="5 6">
    <name type="scientific">Enhygromyxa salina</name>
    <dbReference type="NCBI Taxonomy" id="215803"/>
    <lineage>
        <taxon>Bacteria</taxon>
        <taxon>Pseudomonadati</taxon>
        <taxon>Myxococcota</taxon>
        <taxon>Polyangia</taxon>
        <taxon>Nannocystales</taxon>
        <taxon>Nannocystaceae</taxon>
        <taxon>Enhygromyxa</taxon>
    </lineage>
</organism>
<keyword evidence="1" id="KW-0805">Transcription regulation</keyword>
<dbReference type="InterPro" id="IPR021934">
    <property type="entry name" value="Sox_C"/>
</dbReference>
<feature type="compositionally biased region" description="Low complexity" evidence="3">
    <location>
        <begin position="15"/>
        <end position="33"/>
    </location>
</feature>
<comment type="caution">
    <text evidence="5">The sequence shown here is derived from an EMBL/GenBank/DDBJ whole genome shotgun (WGS) entry which is preliminary data.</text>
</comment>
<evidence type="ECO:0000313" key="5">
    <source>
        <dbReference type="EMBL" id="KIG15624.1"/>
    </source>
</evidence>
<evidence type="ECO:0000256" key="3">
    <source>
        <dbReference type="SAM" id="MobiDB-lite"/>
    </source>
</evidence>
<accession>A0A0C1ZD62</accession>